<dbReference type="InterPro" id="IPR006260">
    <property type="entry name" value="TonB/TolA_C"/>
</dbReference>
<dbReference type="SUPFAM" id="SSF74653">
    <property type="entry name" value="TolA/TonB C-terminal domain"/>
    <property type="match status" value="2"/>
</dbReference>
<evidence type="ECO:0000313" key="7">
    <source>
        <dbReference type="EMBL" id="MBC3936082.1"/>
    </source>
</evidence>
<dbReference type="GO" id="GO:0016020">
    <property type="term" value="C:membrane"/>
    <property type="evidence" value="ECO:0007669"/>
    <property type="project" value="UniProtKB-SubCell"/>
</dbReference>
<keyword evidence="4" id="KW-0472">Membrane</keyword>
<dbReference type="Pfam" id="PF03544">
    <property type="entry name" value="TonB_C"/>
    <property type="match status" value="2"/>
</dbReference>
<protein>
    <submittedName>
        <fullName evidence="7">TonB family protein</fullName>
    </submittedName>
</protein>
<evidence type="ECO:0000256" key="2">
    <source>
        <dbReference type="ARBA" id="ARBA00022692"/>
    </source>
</evidence>
<organism evidence="7 8">
    <name type="scientific">Undibacterium rugosum</name>
    <dbReference type="NCBI Taxonomy" id="2762291"/>
    <lineage>
        <taxon>Bacteria</taxon>
        <taxon>Pseudomonadati</taxon>
        <taxon>Pseudomonadota</taxon>
        <taxon>Betaproteobacteria</taxon>
        <taxon>Burkholderiales</taxon>
        <taxon>Oxalobacteraceae</taxon>
        <taxon>Undibacterium</taxon>
    </lineage>
</organism>
<keyword evidence="2" id="KW-0812">Transmembrane</keyword>
<dbReference type="Gene3D" id="3.30.1150.10">
    <property type="match status" value="2"/>
</dbReference>
<evidence type="ECO:0000256" key="5">
    <source>
        <dbReference type="SAM" id="SignalP"/>
    </source>
</evidence>
<dbReference type="EMBL" id="JACOGG010000012">
    <property type="protein sequence ID" value="MBC3936082.1"/>
    <property type="molecule type" value="Genomic_DNA"/>
</dbReference>
<dbReference type="AlphaFoldDB" id="A0A923KW33"/>
<comment type="caution">
    <text evidence="7">The sequence shown here is derived from an EMBL/GenBank/DDBJ whole genome shotgun (WGS) entry which is preliminary data.</text>
</comment>
<evidence type="ECO:0000256" key="4">
    <source>
        <dbReference type="ARBA" id="ARBA00023136"/>
    </source>
</evidence>
<dbReference type="PROSITE" id="PS52015">
    <property type="entry name" value="TONB_CTD"/>
    <property type="match status" value="1"/>
</dbReference>
<gene>
    <name evidence="7" type="ORF">H8K47_11975</name>
</gene>
<keyword evidence="3" id="KW-1133">Transmembrane helix</keyword>
<sequence>MRIARVTSSLIIITQFFFAPIAAADDESGEPTPVVKFEFPMDMKAICKLPEYPAAAVRRGIEGDTKLKLHIDEHGKIAAFDLLQSAGWKILDMSIMNHLSGCQLLPPGHYAPQSKIFVLHWQYDHGYSSRAELDLASCKKSASLRIAENKDIANDIVVGVMVSSGGKVVDAIIQWGSGDEVLDKESLRIARSCEFFPAEYQGKRVAKAESLRFIGQND</sequence>
<feature type="domain" description="TonB C-terminal" evidence="6">
    <location>
        <begin position="37"/>
        <end position="134"/>
    </location>
</feature>
<keyword evidence="8" id="KW-1185">Reference proteome</keyword>
<feature type="chain" id="PRO_5037266167" evidence="5">
    <location>
        <begin position="25"/>
        <end position="218"/>
    </location>
</feature>
<name>A0A923KW33_9BURK</name>
<accession>A0A923KW33</accession>
<reference evidence="7" key="1">
    <citation type="submission" date="2020-08" db="EMBL/GenBank/DDBJ databases">
        <title>Novel species isolated from subtropical streams in China.</title>
        <authorList>
            <person name="Lu H."/>
        </authorList>
    </citation>
    <scope>NUCLEOTIDE SEQUENCE</scope>
    <source>
        <strain evidence="7">CY7W</strain>
    </source>
</reference>
<proteinExistence type="predicted"/>
<feature type="signal peptide" evidence="5">
    <location>
        <begin position="1"/>
        <end position="24"/>
    </location>
</feature>
<dbReference type="NCBIfam" id="TIGR01352">
    <property type="entry name" value="tonB_Cterm"/>
    <property type="match status" value="2"/>
</dbReference>
<evidence type="ECO:0000259" key="6">
    <source>
        <dbReference type="PROSITE" id="PS52015"/>
    </source>
</evidence>
<evidence type="ECO:0000256" key="3">
    <source>
        <dbReference type="ARBA" id="ARBA00022989"/>
    </source>
</evidence>
<dbReference type="InterPro" id="IPR037682">
    <property type="entry name" value="TonB_C"/>
</dbReference>
<keyword evidence="5" id="KW-0732">Signal</keyword>
<evidence type="ECO:0000256" key="1">
    <source>
        <dbReference type="ARBA" id="ARBA00004167"/>
    </source>
</evidence>
<comment type="subcellular location">
    <subcellularLocation>
        <location evidence="1">Membrane</location>
        <topology evidence="1">Single-pass membrane protein</topology>
    </subcellularLocation>
</comment>
<dbReference type="Proteomes" id="UP000612361">
    <property type="component" value="Unassembled WGS sequence"/>
</dbReference>
<dbReference type="GO" id="GO:0055085">
    <property type="term" value="P:transmembrane transport"/>
    <property type="evidence" value="ECO:0007669"/>
    <property type="project" value="InterPro"/>
</dbReference>
<dbReference type="RefSeq" id="WP_186881647.1">
    <property type="nucleotide sequence ID" value="NZ_JACOGG010000012.1"/>
</dbReference>
<evidence type="ECO:0000313" key="8">
    <source>
        <dbReference type="Proteomes" id="UP000612361"/>
    </source>
</evidence>